<organism evidence="3 4">
    <name type="scientific">Wickerhamomyces ciferrii (strain ATCC 14091 / BCRC 22168 / CBS 111 / JCM 3599 / NBRC 0793 / NRRL Y-1031 F-60-10)</name>
    <name type="common">Yeast</name>
    <name type="synonym">Pichia ciferrii</name>
    <dbReference type="NCBI Taxonomy" id="1206466"/>
    <lineage>
        <taxon>Eukaryota</taxon>
        <taxon>Fungi</taxon>
        <taxon>Dikarya</taxon>
        <taxon>Ascomycota</taxon>
        <taxon>Saccharomycotina</taxon>
        <taxon>Saccharomycetes</taxon>
        <taxon>Phaffomycetales</taxon>
        <taxon>Wickerhamomycetaceae</taxon>
        <taxon>Wickerhamomyces</taxon>
    </lineage>
</organism>
<dbReference type="STRING" id="1206466.K0KME8"/>
<evidence type="ECO:0000256" key="2">
    <source>
        <dbReference type="SAM" id="MobiDB-lite"/>
    </source>
</evidence>
<name>K0KME8_WICCF</name>
<proteinExistence type="predicted"/>
<dbReference type="InParanoid" id="K0KME8"/>
<feature type="region of interest" description="Disordered" evidence="2">
    <location>
        <begin position="466"/>
        <end position="486"/>
    </location>
</feature>
<evidence type="ECO:0000313" key="3">
    <source>
        <dbReference type="EMBL" id="CCH46450.1"/>
    </source>
</evidence>
<feature type="compositionally biased region" description="Gly residues" evidence="2">
    <location>
        <begin position="7"/>
        <end position="43"/>
    </location>
</feature>
<dbReference type="EMBL" id="CAIF01000246">
    <property type="protein sequence ID" value="CCH46450.1"/>
    <property type="molecule type" value="Genomic_DNA"/>
</dbReference>
<feature type="compositionally biased region" description="Low complexity" evidence="2">
    <location>
        <begin position="175"/>
        <end position="196"/>
    </location>
</feature>
<feature type="compositionally biased region" description="Low complexity" evidence="2">
    <location>
        <begin position="100"/>
        <end position="142"/>
    </location>
</feature>
<keyword evidence="4" id="KW-1185">Reference proteome</keyword>
<evidence type="ECO:0000313" key="4">
    <source>
        <dbReference type="Proteomes" id="UP000009328"/>
    </source>
</evidence>
<feature type="coiled-coil region" evidence="1">
    <location>
        <begin position="500"/>
        <end position="531"/>
    </location>
</feature>
<feature type="coiled-coil region" evidence="1">
    <location>
        <begin position="309"/>
        <end position="336"/>
    </location>
</feature>
<dbReference type="Proteomes" id="UP000009328">
    <property type="component" value="Unassembled WGS sequence"/>
</dbReference>
<feature type="compositionally biased region" description="Low complexity" evidence="2">
    <location>
        <begin position="65"/>
        <end position="89"/>
    </location>
</feature>
<feature type="region of interest" description="Disordered" evidence="2">
    <location>
        <begin position="1"/>
        <end position="292"/>
    </location>
</feature>
<feature type="compositionally biased region" description="Polar residues" evidence="2">
    <location>
        <begin position="221"/>
        <end position="237"/>
    </location>
</feature>
<accession>K0KME8</accession>
<gene>
    <name evidence="3" type="ORF">BN7_6044</name>
</gene>
<reference evidence="3 4" key="1">
    <citation type="journal article" date="2012" name="Eukaryot. Cell">
        <title>Draft genome sequence of Wickerhamomyces ciferrii NRRL Y-1031 F-60-10.</title>
        <authorList>
            <person name="Schneider J."/>
            <person name="Andrea H."/>
            <person name="Blom J."/>
            <person name="Jaenicke S."/>
            <person name="Ruckert C."/>
            <person name="Schorsch C."/>
            <person name="Szczepanowski R."/>
            <person name="Farwick M."/>
            <person name="Goesmann A."/>
            <person name="Puhler A."/>
            <person name="Schaffer S."/>
            <person name="Tauch A."/>
            <person name="Kohler T."/>
            <person name="Brinkrolf K."/>
        </authorList>
    </citation>
    <scope>NUCLEOTIDE SEQUENCE [LARGE SCALE GENOMIC DNA]</scope>
    <source>
        <strain evidence="4">ATCC 14091 / BCRC 22168 / CBS 111 / JCM 3599 / NBRC 0793 / NRRL Y-1031 F-60-10</strain>
    </source>
</reference>
<dbReference type="AlphaFoldDB" id="K0KME8"/>
<protein>
    <submittedName>
        <fullName evidence="3">Girdin</fullName>
    </submittedName>
</protein>
<keyword evidence="1" id="KW-0175">Coiled coil</keyword>
<feature type="compositionally biased region" description="Polar residues" evidence="2">
    <location>
        <begin position="255"/>
        <end position="269"/>
    </location>
</feature>
<dbReference type="HOGENOM" id="CLU_503623_0_0_1"/>
<sequence length="541" mass="58462">MAPLRGGSRGGGKSFGGGGGRGGGRGGSRGGRGGSRGGRGGFNSGRTGSAGSSHDAGYSNGGGDYQQNGYYDQQQQQPQQGYDQAQYPPAQDPNGAAPPAQEYNYDQYYQQPQQGAEYQYDANGNAYAQQPYYDYSQQPPADGQYADSNAPPPAQGAEYGEYPPQDPNVAAGAYGTAPPDATGAVPGAAAPGAYPPTHEDPNLQVPPSANNPTGAAPPGSAQGSTTINGDVNHSASPHTVPGGAEVPPTTDGHFSGQNTEHAANLNNQFPPGAGVPPLPPSETLVGSVADSIPPNVLDQTGCWVDRRYHDEIAKKLETLKENFSQLSKKYNDAKEHKKLTNETFERKYKTLHDKYKKVNLQLKKSSERASVSMTDGEGEAVQVEAENVQYKDKDDVKATTVLNATKSERDFYKSRTETLSSENKKLISDKTDSLNKVQNLEEELKEFKEKYIALETEKEALEAELESINNNEVPKSPVFDADGDKEIDGLGSDKSLAERKEYYKNKYLKLLEEKNQEQQNFLQVNKKLLEKFLFVETKEGK</sequence>
<comment type="caution">
    <text evidence="3">The sequence shown here is derived from an EMBL/GenBank/DDBJ whole genome shotgun (WGS) entry which is preliminary data.</text>
</comment>
<evidence type="ECO:0000256" key="1">
    <source>
        <dbReference type="SAM" id="Coils"/>
    </source>
</evidence>